<dbReference type="Gene3D" id="2.60.40.10">
    <property type="entry name" value="Immunoglobulins"/>
    <property type="match status" value="2"/>
</dbReference>
<dbReference type="RefSeq" id="WP_052006904.1">
    <property type="nucleotide sequence ID" value="NZ_AODM01000073.1"/>
</dbReference>
<dbReference type="Pfam" id="PF16403">
    <property type="entry name" value="Bact_surface_Ig-like"/>
    <property type="match status" value="2"/>
</dbReference>
<dbReference type="InterPro" id="IPR032179">
    <property type="entry name" value="Cry22Aa_Ig-like"/>
</dbReference>
<dbReference type="PATRIC" id="fig|1265822.4.peg.3788"/>
<dbReference type="Pfam" id="PF20622">
    <property type="entry name" value="Big_15"/>
    <property type="match status" value="4"/>
</dbReference>
<dbReference type="AlphaFoldDB" id="W7DD10"/>
<dbReference type="InterPro" id="IPR046746">
    <property type="entry name" value="Big_15"/>
</dbReference>
<feature type="domain" description="Bacterial Ig" evidence="2">
    <location>
        <begin position="653"/>
        <end position="721"/>
    </location>
</feature>
<feature type="domain" description="Bacterial Ig" evidence="2">
    <location>
        <begin position="392"/>
        <end position="472"/>
    </location>
</feature>
<evidence type="ECO:0000259" key="2">
    <source>
        <dbReference type="Pfam" id="PF20622"/>
    </source>
</evidence>
<organism evidence="3 4">
    <name type="scientific">Listeria fleischmannii FSL S10-1203</name>
    <dbReference type="NCBI Taxonomy" id="1265822"/>
    <lineage>
        <taxon>Bacteria</taxon>
        <taxon>Bacillati</taxon>
        <taxon>Bacillota</taxon>
        <taxon>Bacilli</taxon>
        <taxon>Bacillales</taxon>
        <taxon>Listeriaceae</taxon>
        <taxon>Listeria</taxon>
    </lineage>
</organism>
<evidence type="ECO:0000313" key="4">
    <source>
        <dbReference type="Proteomes" id="UP000019241"/>
    </source>
</evidence>
<comment type="caution">
    <text evidence="3">The sequence shown here is derived from an EMBL/GenBank/DDBJ whole genome shotgun (WGS) entry which is preliminary data.</text>
</comment>
<dbReference type="Proteomes" id="UP000019241">
    <property type="component" value="Unassembled WGS sequence"/>
</dbReference>
<feature type="domain" description="Pesticidal crystal protein Cry22Aa Ig-like" evidence="1">
    <location>
        <begin position="237"/>
        <end position="304"/>
    </location>
</feature>
<name>W7DD10_9LIST</name>
<dbReference type="Gene3D" id="2.60.120.260">
    <property type="entry name" value="Galactose-binding domain-like"/>
    <property type="match status" value="1"/>
</dbReference>
<reference evidence="3 4" key="1">
    <citation type="submission" date="2012-12" db="EMBL/GenBank/DDBJ databases">
        <title>Novel taxa of Listeriaceae from agricultural environments in the United States.</title>
        <authorList>
            <person name="den Bakker H.C."/>
            <person name="Allred A."/>
            <person name="Warchocki S."/>
            <person name="Wright E.M."/>
            <person name="Burrell A."/>
            <person name="Nightingale K.K."/>
            <person name="Kephart D."/>
            <person name="Wiedmann M."/>
        </authorList>
    </citation>
    <scope>NUCLEOTIDE SEQUENCE [LARGE SCALE GENOMIC DNA]</scope>
    <source>
        <strain evidence="3 4">FSL S10-1203</strain>
    </source>
</reference>
<gene>
    <name evidence="3" type="ORF">MCOL2_18579</name>
</gene>
<dbReference type="InterPro" id="IPR013783">
    <property type="entry name" value="Ig-like_fold"/>
</dbReference>
<proteinExistence type="predicted"/>
<sequence>MTTALIGSQVITTIPFNVLAAEPTQTTNKTQQVKISTPLLKNTAFNDKTGWYPILPSEVVGYDPGTDGWENASNEMYQNDAPEYGASTYVGGAAMTTASFVGNGTLHITNHGQNEFGIAQPFNTVPGHTYSFTYTAKTGDTEYGPDFIGTLNVAFSNYSGDWRAMRVPGASSPISQTGYVVPDGTAKTISFTANSTQTYIQMSVGEHDPDGINGVTISNIGDVIDTSDTTKPIINASDKTLTVGDSYNPLTGVTASDDTDGDITSKIKVTSNNVDTSKAGTYQVSYSVTDAAGNVGTKTITVTVKAAPDTTKPVINASDKTLTVGDSYNPLTGVTASDDTDGDITSKIKVTSNNVDTSKAGTYQVSYSVTDAAGNVGTKTITVTVKEPATQGAVTANTFTINQDSYVTGNFTGGVKKLSVFVNGKQLSTINVTSSPYKFYAGRNITSVNDNVVVVGYDSSGKELDRAQVALTKENPSQGTLTANPFTIGKDGYVTGNFTGDVAKVGMVINGKEYTAIQVANGSYRYYAGGKITSINDTVTMIAYDKSGKELDRAQVALTKENPSQGTLTANPFTIGKDGYVTGNFTGDVAKVGMVINGKEYTAIQVANGSYRYYAGGKIVSVNDTVTMIAYDKSGKELNRANVKLNNDAPEMGTIAANPFTIGQDSYVKGSYTGNAARVGLIVNGKEYSRVAVNGGSYQYYAGGKILTVNDDVYAVLYDAKRA</sequence>
<evidence type="ECO:0000259" key="1">
    <source>
        <dbReference type="Pfam" id="PF16403"/>
    </source>
</evidence>
<protein>
    <submittedName>
        <fullName evidence="3">Cell wall surface anchor family protein</fullName>
    </submittedName>
</protein>
<dbReference type="EMBL" id="AODM01000073">
    <property type="protein sequence ID" value="EUJ47035.1"/>
    <property type="molecule type" value="Genomic_DNA"/>
</dbReference>
<evidence type="ECO:0000313" key="3">
    <source>
        <dbReference type="EMBL" id="EUJ47035.1"/>
    </source>
</evidence>
<accession>W7DD10</accession>
<feature type="domain" description="Bacterial Ig" evidence="2">
    <location>
        <begin position="566"/>
        <end position="646"/>
    </location>
</feature>
<feature type="domain" description="Pesticidal crystal protein Cry22Aa Ig-like" evidence="1">
    <location>
        <begin position="318"/>
        <end position="385"/>
    </location>
</feature>
<feature type="domain" description="Bacterial Ig" evidence="2">
    <location>
        <begin position="479"/>
        <end position="559"/>
    </location>
</feature>